<dbReference type="PROSITE" id="PS51257">
    <property type="entry name" value="PROKAR_LIPOPROTEIN"/>
    <property type="match status" value="1"/>
</dbReference>
<keyword evidence="2" id="KW-0732">Signal</keyword>
<comment type="caution">
    <text evidence="4">The sequence shown here is derived from an EMBL/GenBank/DDBJ whole genome shotgun (WGS) entry which is preliminary data.</text>
</comment>
<dbReference type="GO" id="GO:0005975">
    <property type="term" value="P:carbohydrate metabolic process"/>
    <property type="evidence" value="ECO:0007669"/>
    <property type="project" value="InterPro"/>
</dbReference>
<dbReference type="PANTHER" id="PTHR10587">
    <property type="entry name" value="GLYCOSYL TRANSFERASE-RELATED"/>
    <property type="match status" value="1"/>
</dbReference>
<protein>
    <submittedName>
        <fullName evidence="4">Peptidoglycan/xylan/chitin deacetylase (PgdA/CDA1 family)</fullName>
    </submittedName>
</protein>
<dbReference type="InterPro" id="IPR002509">
    <property type="entry name" value="NODB_dom"/>
</dbReference>
<gene>
    <name evidence="4" type="ORF">FB566_1794</name>
</gene>
<feature type="compositionally biased region" description="Low complexity" evidence="1">
    <location>
        <begin position="25"/>
        <end position="36"/>
    </location>
</feature>
<dbReference type="InParanoid" id="A0A543AUL7"/>
<evidence type="ECO:0000256" key="1">
    <source>
        <dbReference type="SAM" id="MobiDB-lite"/>
    </source>
</evidence>
<evidence type="ECO:0000259" key="3">
    <source>
        <dbReference type="PROSITE" id="PS51677"/>
    </source>
</evidence>
<feature type="domain" description="NodB homology" evidence="3">
    <location>
        <begin position="71"/>
        <end position="272"/>
    </location>
</feature>
<dbReference type="AlphaFoldDB" id="A0A543AUL7"/>
<feature type="region of interest" description="Disordered" evidence="1">
    <location>
        <begin position="25"/>
        <end position="65"/>
    </location>
</feature>
<name>A0A543AUL7_9ACTN</name>
<feature type="signal peptide" evidence="2">
    <location>
        <begin position="1"/>
        <end position="30"/>
    </location>
</feature>
<evidence type="ECO:0000256" key="2">
    <source>
        <dbReference type="SAM" id="SignalP"/>
    </source>
</evidence>
<reference evidence="4 5" key="1">
    <citation type="submission" date="2019-06" db="EMBL/GenBank/DDBJ databases">
        <title>Sequencing the genomes of 1000 actinobacteria strains.</title>
        <authorList>
            <person name="Klenk H.-P."/>
        </authorList>
    </citation>
    <scope>NUCLEOTIDE SEQUENCE [LARGE SCALE GENOMIC DNA]</scope>
    <source>
        <strain evidence="4 5">DSM 45928</strain>
    </source>
</reference>
<dbReference type="PANTHER" id="PTHR10587:SF134">
    <property type="entry name" value="SECRETED PROTEIN"/>
    <property type="match status" value="1"/>
</dbReference>
<dbReference type="RefSeq" id="WP_142037424.1">
    <property type="nucleotide sequence ID" value="NZ_JBHTGS010000001.1"/>
</dbReference>
<organism evidence="4 5">
    <name type="scientific">Stackebrandtia endophytica</name>
    <dbReference type="NCBI Taxonomy" id="1496996"/>
    <lineage>
        <taxon>Bacteria</taxon>
        <taxon>Bacillati</taxon>
        <taxon>Actinomycetota</taxon>
        <taxon>Actinomycetes</taxon>
        <taxon>Glycomycetales</taxon>
        <taxon>Glycomycetaceae</taxon>
        <taxon>Stackebrandtia</taxon>
    </lineage>
</organism>
<dbReference type="EMBL" id="VFOW01000001">
    <property type="protein sequence ID" value="TQL76270.1"/>
    <property type="molecule type" value="Genomic_DNA"/>
</dbReference>
<dbReference type="Proteomes" id="UP000317043">
    <property type="component" value="Unassembled WGS sequence"/>
</dbReference>
<dbReference type="InterPro" id="IPR050248">
    <property type="entry name" value="Polysacc_deacetylase_ArnD"/>
</dbReference>
<dbReference type="OrthoDB" id="9814083at2"/>
<feature type="chain" id="PRO_5038796020" evidence="2">
    <location>
        <begin position="31"/>
        <end position="280"/>
    </location>
</feature>
<proteinExistence type="predicted"/>
<dbReference type="SUPFAM" id="SSF88713">
    <property type="entry name" value="Glycoside hydrolase/deacetylase"/>
    <property type="match status" value="1"/>
</dbReference>
<sequence>MLRFRPALAGLVAAGLLAVTGCGTTPPDSAAATPTPSEQPAPSPSEAPELPGTSDTAAPPPVVFSGEGGQPRIALTFDADMTQFMWNQLDSGEVASQANVAIFDYLETENIPATFFIGGMWAERYPEHMTRLADNPDFQLANHSYEHMGFTSDCYELGEIEVDAMAADVAKTFDLLEPYGGNQSRYFRFPGGCYDDVALEALQPLGLTVVQWDVVSGDPFATAAQPLVDAVLSTAQPGSIVVMHCNEGNAQYTDEALPDIVAGLREQGYEFVTLSELLGE</sequence>
<dbReference type="InterPro" id="IPR011330">
    <property type="entry name" value="Glyco_hydro/deAcase_b/a-brl"/>
</dbReference>
<evidence type="ECO:0000313" key="4">
    <source>
        <dbReference type="EMBL" id="TQL76270.1"/>
    </source>
</evidence>
<keyword evidence="5" id="KW-1185">Reference proteome</keyword>
<dbReference type="Gene3D" id="3.20.20.370">
    <property type="entry name" value="Glycoside hydrolase/deacetylase"/>
    <property type="match status" value="1"/>
</dbReference>
<dbReference type="PROSITE" id="PS51677">
    <property type="entry name" value="NODB"/>
    <property type="match status" value="1"/>
</dbReference>
<evidence type="ECO:0000313" key="5">
    <source>
        <dbReference type="Proteomes" id="UP000317043"/>
    </source>
</evidence>
<accession>A0A543AUL7</accession>
<dbReference type="Pfam" id="PF01522">
    <property type="entry name" value="Polysacc_deac_1"/>
    <property type="match status" value="1"/>
</dbReference>
<dbReference type="GO" id="GO:0016810">
    <property type="term" value="F:hydrolase activity, acting on carbon-nitrogen (but not peptide) bonds"/>
    <property type="evidence" value="ECO:0007669"/>
    <property type="project" value="InterPro"/>
</dbReference>